<feature type="chain" id="PRO_5046340254" description="DUF1793-domain-containing protein" evidence="3">
    <location>
        <begin position="17"/>
        <end position="944"/>
    </location>
</feature>
<keyword evidence="7" id="KW-1185">Reference proteome</keyword>
<keyword evidence="2" id="KW-1133">Transmembrane helix</keyword>
<feature type="domain" description="Glutaminase A central" evidence="4">
    <location>
        <begin position="361"/>
        <end position="709"/>
    </location>
</feature>
<evidence type="ECO:0000256" key="2">
    <source>
        <dbReference type="SAM" id="Phobius"/>
    </source>
</evidence>
<proteinExistence type="predicted"/>
<evidence type="ECO:0008006" key="8">
    <source>
        <dbReference type="Google" id="ProtNLM"/>
    </source>
</evidence>
<dbReference type="InterPro" id="IPR052743">
    <property type="entry name" value="Glutaminase_GtaA"/>
</dbReference>
<feature type="compositionally biased region" description="Basic and acidic residues" evidence="1">
    <location>
        <begin position="915"/>
        <end position="935"/>
    </location>
</feature>
<dbReference type="InterPro" id="IPR032514">
    <property type="entry name" value="GtaA_central"/>
</dbReference>
<dbReference type="SUPFAM" id="SSF48208">
    <property type="entry name" value="Six-hairpin glycosidases"/>
    <property type="match status" value="1"/>
</dbReference>
<accession>A0ABQ8QCU4</accession>
<evidence type="ECO:0000313" key="6">
    <source>
        <dbReference type="EMBL" id="KAJ3996379.1"/>
    </source>
</evidence>
<dbReference type="Pfam" id="PF17168">
    <property type="entry name" value="DUF5127"/>
    <property type="match status" value="1"/>
</dbReference>
<dbReference type="Pfam" id="PF16335">
    <property type="entry name" value="GtaA_6_Hairpin"/>
    <property type="match status" value="1"/>
</dbReference>
<feature type="region of interest" description="Disordered" evidence="1">
    <location>
        <begin position="851"/>
        <end position="944"/>
    </location>
</feature>
<dbReference type="PANTHER" id="PTHR31987:SF14">
    <property type="entry name" value="PUTATIVE (AFU_ORTHOLOGUE AFUA_6G09910)-RELATED"/>
    <property type="match status" value="1"/>
</dbReference>
<evidence type="ECO:0000313" key="7">
    <source>
        <dbReference type="Proteomes" id="UP001163828"/>
    </source>
</evidence>
<feature type="compositionally biased region" description="Polar residues" evidence="1">
    <location>
        <begin position="901"/>
        <end position="913"/>
    </location>
</feature>
<dbReference type="Gene3D" id="1.50.10.10">
    <property type="match status" value="1"/>
</dbReference>
<keyword evidence="2" id="KW-0472">Membrane</keyword>
<protein>
    <recommendedName>
        <fullName evidence="8">DUF1793-domain-containing protein</fullName>
    </recommendedName>
</protein>
<sequence length="944" mass="103191">MFLVPLLASYLLLVQSQSIQPPAIPLTVRSPYFQSYLSHTSTTSATNIWPSFWTSNHTLGWSGLLRVDGSLYEWLGSAVEQVGLTINNNATAKPVTLQSYQITPTRSVLTLQAGSMNINITFLSPIEVRRFSLKLRLRLLKVNSLAQPSDLTLQSFPFTYIYFEASSTDGNSHSLQIYEDFSGEWTSSQTTNVVHWNTTTSSSIIYHEAQRSPFQSMTETNDMAEDATLYHVATPASGLTYQTGEDTVVRSRFLNNGSLANSQDTTFREIGDDWPVFAFCNDFGTISSTSSPLVWGVGLVRNGDITYATTSGNQTRHPYFLSKFADVPTAMAYFMNDATNALERAKTLDNQIVSDASAISSGYADLVSLASRQVMGGLEITVGTDSNGRLNASDILFFMKDVGNSQRTNPVEAMYASFPAILYLNASWAGYLLEPLMQLEQSSLYTQSFAAGDLGNAFPSAIVNANPTIFTAMESSSDMIFMMWAHATFSGDGTLISQYYPTLKKWTDTLVSENPLTPNGFTTADGLNTANITNLAIKGILAIRTMAEISKTLGNSDDYNSYSSQASSLVSQWQNLAGSSGHLSSTYGSSSSWAMIYNLYPDKLFGFDFVDDSIYKEQTAWYASEASSAASFGLPFDSNEETTAKSHWTLFTAGTVTDTSTRDSLVSMVHSSAANLKNFAPFPTTYNTSDGTIQGGTASPAQGAMFALLALNLKKQTITSISRTSSKPNVGAIVGGVVGVVALITLIAVAGLLYRRRRSRRGVREYHSDEKAGGAFAMLFKPKKKPRKSPLQEPLESYHIEPVNMDDMSKAYAPNQLGYSHTSLHPLVHAETIPSTYSPSTEGETIPHGIMYPPIPNPITNESRAPLRLRNNNDDEPSRSQAPPLPRKFTLTADTRRGSKSAPSLSEAGSSDVTAELRGELENLRMEMEEMRSRTGYEPPPQYN</sequence>
<keyword evidence="3" id="KW-0732">Signal</keyword>
<feature type="domain" description="Glutaminase A N-terminal" evidence="5">
    <location>
        <begin position="146"/>
        <end position="355"/>
    </location>
</feature>
<keyword evidence="2" id="KW-0812">Transmembrane</keyword>
<evidence type="ECO:0000256" key="3">
    <source>
        <dbReference type="SAM" id="SignalP"/>
    </source>
</evidence>
<gene>
    <name evidence="6" type="ORF">F5050DRAFT_1819135</name>
</gene>
<dbReference type="InterPro" id="IPR033433">
    <property type="entry name" value="GtaA_N"/>
</dbReference>
<evidence type="ECO:0000259" key="4">
    <source>
        <dbReference type="Pfam" id="PF16335"/>
    </source>
</evidence>
<organism evidence="6 7">
    <name type="scientific">Lentinula boryana</name>
    <dbReference type="NCBI Taxonomy" id="40481"/>
    <lineage>
        <taxon>Eukaryota</taxon>
        <taxon>Fungi</taxon>
        <taxon>Dikarya</taxon>
        <taxon>Basidiomycota</taxon>
        <taxon>Agaricomycotina</taxon>
        <taxon>Agaricomycetes</taxon>
        <taxon>Agaricomycetidae</taxon>
        <taxon>Agaricales</taxon>
        <taxon>Marasmiineae</taxon>
        <taxon>Omphalotaceae</taxon>
        <taxon>Lentinula</taxon>
    </lineage>
</organism>
<reference evidence="6" key="1">
    <citation type="submission" date="2022-08" db="EMBL/GenBank/DDBJ databases">
        <authorList>
            <consortium name="DOE Joint Genome Institute"/>
            <person name="Min B."/>
            <person name="Riley R."/>
            <person name="Sierra-Patev S."/>
            <person name="Naranjo-Ortiz M."/>
            <person name="Looney B."/>
            <person name="Konkel Z."/>
            <person name="Slot J.C."/>
            <person name="Sakamoto Y."/>
            <person name="Steenwyk J.L."/>
            <person name="Rokas A."/>
            <person name="Carro J."/>
            <person name="Camarero S."/>
            <person name="Ferreira P."/>
            <person name="Molpeceres G."/>
            <person name="Ruiz-Duenas F.J."/>
            <person name="Serrano A."/>
            <person name="Henrissat B."/>
            <person name="Drula E."/>
            <person name="Hughes K.W."/>
            <person name="Mata J.L."/>
            <person name="Ishikawa N.K."/>
            <person name="Vargas-Isla R."/>
            <person name="Ushijima S."/>
            <person name="Smith C.A."/>
            <person name="Ahrendt S."/>
            <person name="Andreopoulos W."/>
            <person name="He G."/>
            <person name="Labutti K."/>
            <person name="Lipzen A."/>
            <person name="Ng V."/>
            <person name="Sandor L."/>
            <person name="Barry K."/>
            <person name="Martinez A.T."/>
            <person name="Xiao Y."/>
            <person name="Gibbons J.G."/>
            <person name="Terashima K."/>
            <person name="Hibbett D.S."/>
            <person name="Grigoriev I.V."/>
        </authorList>
    </citation>
    <scope>NUCLEOTIDE SEQUENCE</scope>
    <source>
        <strain evidence="6">TFB10827</strain>
    </source>
</reference>
<evidence type="ECO:0000259" key="5">
    <source>
        <dbReference type="Pfam" id="PF17168"/>
    </source>
</evidence>
<name>A0ABQ8QCU4_9AGAR</name>
<feature type="signal peptide" evidence="3">
    <location>
        <begin position="1"/>
        <end position="16"/>
    </location>
</feature>
<feature type="transmembrane region" description="Helical" evidence="2">
    <location>
        <begin position="730"/>
        <end position="754"/>
    </location>
</feature>
<dbReference type="EMBL" id="MU790615">
    <property type="protein sequence ID" value="KAJ3996379.1"/>
    <property type="molecule type" value="Genomic_DNA"/>
</dbReference>
<dbReference type="PANTHER" id="PTHR31987">
    <property type="entry name" value="GLUTAMINASE A-RELATED"/>
    <property type="match status" value="1"/>
</dbReference>
<evidence type="ECO:0000256" key="1">
    <source>
        <dbReference type="SAM" id="MobiDB-lite"/>
    </source>
</evidence>
<dbReference type="InterPro" id="IPR008928">
    <property type="entry name" value="6-hairpin_glycosidase_sf"/>
</dbReference>
<dbReference type="Proteomes" id="UP001163828">
    <property type="component" value="Unassembled WGS sequence"/>
</dbReference>
<dbReference type="InterPro" id="IPR012341">
    <property type="entry name" value="6hp_glycosidase-like_sf"/>
</dbReference>
<comment type="caution">
    <text evidence="6">The sequence shown here is derived from an EMBL/GenBank/DDBJ whole genome shotgun (WGS) entry which is preliminary data.</text>
</comment>